<dbReference type="EMBL" id="CAHPRB010000003">
    <property type="protein sequence ID" value="CAB5540550.1"/>
    <property type="molecule type" value="Genomic_DNA"/>
</dbReference>
<accession>A0ABM8MFA5</accession>
<reference evidence="1" key="1">
    <citation type="submission" date="2020-05" db="EMBL/GenBank/DDBJ databases">
        <authorList>
            <person name="Delgado-Blas J."/>
        </authorList>
    </citation>
    <scope>NUCLEOTIDE SEQUENCE</scope>
    <source>
        <strain evidence="1">BB1468</strain>
    </source>
</reference>
<protein>
    <submittedName>
        <fullName evidence="1">Uncharacterized protein</fullName>
    </submittedName>
</protein>
<dbReference type="Proteomes" id="UP000835792">
    <property type="component" value="Unassembled WGS sequence"/>
</dbReference>
<keyword evidence="2" id="KW-1185">Reference proteome</keyword>
<gene>
    <name evidence="1" type="ORF">GHA_00898</name>
</gene>
<name>A0ABM8MFA5_9ENTR</name>
<proteinExistence type="predicted"/>
<organism evidence="1 2">
    <name type="scientific">Citrobacter youngae</name>
    <dbReference type="NCBI Taxonomy" id="133448"/>
    <lineage>
        <taxon>Bacteria</taxon>
        <taxon>Pseudomonadati</taxon>
        <taxon>Pseudomonadota</taxon>
        <taxon>Gammaproteobacteria</taxon>
        <taxon>Enterobacterales</taxon>
        <taxon>Enterobacteriaceae</taxon>
        <taxon>Citrobacter</taxon>
        <taxon>Citrobacter freundii complex</taxon>
    </lineage>
</organism>
<sequence length="154" mass="17405">MIVLVEGSHFHRKGINQQAQPSLREHLFYVAIAKCLFHHPEHGIVSVRYMIKIKDAKRYGLSPLILSGLTVARLLIRWMTFTLVAEPSASREVLLKAWRNAEGLCDRPDILQVNRYLATASPELVGRIPCKSNLPLSTCFSRVGNVWTILNFAP</sequence>
<comment type="caution">
    <text evidence="1">The sequence shown here is derived from an EMBL/GenBank/DDBJ whole genome shotgun (WGS) entry which is preliminary data.</text>
</comment>
<evidence type="ECO:0000313" key="2">
    <source>
        <dbReference type="Proteomes" id="UP000835792"/>
    </source>
</evidence>
<evidence type="ECO:0000313" key="1">
    <source>
        <dbReference type="EMBL" id="CAB5540550.1"/>
    </source>
</evidence>